<dbReference type="AlphaFoldDB" id="L0HBM0"/>
<reference evidence="3 4" key="2">
    <citation type="journal article" date="2014" name="Genome Announc.">
        <title>Complete Genome Sequence of Methanoregula formicica SMSPT, a Mesophilic Hydrogenotrophic Methanogen Isolated from a Methanogenic Upflow Anaerobic Sludge Blanket Reactor.</title>
        <authorList>
            <person name="Yamamoto K."/>
            <person name="Tamaki H."/>
            <person name="Cadillo-Quiroz H."/>
            <person name="Imachi H."/>
            <person name="Kyrpides N."/>
            <person name="Woyke T."/>
            <person name="Goodwin L."/>
            <person name="Zinder S.H."/>
            <person name="Kamagata Y."/>
            <person name="Liu W.T."/>
        </authorList>
    </citation>
    <scope>NUCLEOTIDE SEQUENCE [LARGE SCALE GENOMIC DNA]</scope>
    <source>
        <strain evidence="4">DSM 22288 / NBRC 105244 / SMSP</strain>
    </source>
</reference>
<dbReference type="OrthoDB" id="11410at2157"/>
<proteinExistence type="predicted"/>
<dbReference type="InterPro" id="IPR013561">
    <property type="entry name" value="FilR1_middle_dom"/>
</dbReference>
<dbReference type="InParanoid" id="L0HBM0"/>
<gene>
    <name evidence="3" type="ordered locus">Metfor_1099</name>
</gene>
<evidence type="ECO:0000313" key="3">
    <source>
        <dbReference type="EMBL" id="AGB02147.1"/>
    </source>
</evidence>
<dbReference type="HOGENOM" id="CLU_062767_1_1_2"/>
<protein>
    <submittedName>
        <fullName evidence="3">Putative transcriptional regulator</fullName>
    </submittedName>
</protein>
<evidence type="ECO:0000259" key="1">
    <source>
        <dbReference type="Pfam" id="PF08350"/>
    </source>
</evidence>
<keyword evidence="4" id="KW-1185">Reference proteome</keyword>
<evidence type="ECO:0000313" key="4">
    <source>
        <dbReference type="Proteomes" id="UP000010824"/>
    </source>
</evidence>
<evidence type="ECO:0000259" key="2">
    <source>
        <dbReference type="Pfam" id="PF25213"/>
    </source>
</evidence>
<feature type="domain" description="Methanogenesis regulatory protein FilR1 middle" evidence="1">
    <location>
        <begin position="127"/>
        <end position="251"/>
    </location>
</feature>
<dbReference type="InterPro" id="IPR057527">
    <property type="entry name" value="HVO_A0261-like_N"/>
</dbReference>
<dbReference type="KEGG" id="mfo:Metfor_1099"/>
<dbReference type="SUPFAM" id="SSF46785">
    <property type="entry name" value="Winged helix' DNA-binding domain"/>
    <property type="match status" value="1"/>
</dbReference>
<reference evidence="4" key="1">
    <citation type="submission" date="2011-12" db="EMBL/GenBank/DDBJ databases">
        <title>Complete sequence of Methanoregula formicicum SMSP.</title>
        <authorList>
            <person name="Lucas S."/>
            <person name="Han J."/>
            <person name="Lapidus A."/>
            <person name="Cheng J.-F."/>
            <person name="Goodwin L."/>
            <person name="Pitluck S."/>
            <person name="Peters L."/>
            <person name="Ovchinnikova G."/>
            <person name="Teshima H."/>
            <person name="Detter J.C."/>
            <person name="Han C."/>
            <person name="Tapia R."/>
            <person name="Land M."/>
            <person name="Hauser L."/>
            <person name="Kyrpides N."/>
            <person name="Ivanova N."/>
            <person name="Pagani I."/>
            <person name="Imachi H."/>
            <person name="Tamaki H."/>
            <person name="Sekiguchi Y."/>
            <person name="Kamagata Y."/>
            <person name="Cadillo-Quiroz H."/>
            <person name="Zinder S."/>
            <person name="Liu W.-T."/>
            <person name="Woyke T."/>
        </authorList>
    </citation>
    <scope>NUCLEOTIDE SEQUENCE [LARGE SCALE GENOMIC DNA]</scope>
    <source>
        <strain evidence="4">DSM 22288 / NBRC 105244 / SMSP</strain>
    </source>
</reference>
<dbReference type="InterPro" id="IPR036388">
    <property type="entry name" value="WH-like_DNA-bd_sf"/>
</dbReference>
<accession>L0HBM0</accession>
<dbReference type="Proteomes" id="UP000010824">
    <property type="component" value="Chromosome"/>
</dbReference>
<dbReference type="GeneID" id="14310412"/>
<dbReference type="InterPro" id="IPR016490">
    <property type="entry name" value="Tscrpt_reg_HTH_AF0396-typ3"/>
</dbReference>
<dbReference type="EMBL" id="CP003167">
    <property type="protein sequence ID" value="AGB02147.1"/>
    <property type="molecule type" value="Genomic_DNA"/>
</dbReference>
<feature type="domain" description="HVO-A0261-like N-terminal" evidence="2">
    <location>
        <begin position="8"/>
        <end position="84"/>
    </location>
</feature>
<dbReference type="eggNOG" id="arCOG03134">
    <property type="taxonomic scope" value="Archaea"/>
</dbReference>
<sequence>MNELLNVVSASDKRRNLLILLNNGPCEWDDIKRILKVTSTGMLPQIKILEEEHLIERNGRRFSLTPMGKVLATHMEPLIRTLEVFERDRKFWSEHTIDVLPFDILSDIRLLGNYEIIENSDEEIFDVSTFLKNISPAKKVRGLAHTVHPTWPAFFMDIARNGVDSSLIFTPGVIKTLNEKYPGWIQEYLELDNTSIYETKKDFKFSYTVTDTYFSISLFYTTGFFDSKNDVTSRDPSALEWGERIYRYLVKNSEKLKN</sequence>
<dbReference type="RefSeq" id="WP_015285111.1">
    <property type="nucleotide sequence ID" value="NC_019943.1"/>
</dbReference>
<dbReference type="Gene3D" id="1.10.10.10">
    <property type="entry name" value="Winged helix-like DNA-binding domain superfamily/Winged helix DNA-binding domain"/>
    <property type="match status" value="1"/>
</dbReference>
<dbReference type="Pfam" id="PF25213">
    <property type="entry name" value="HVO_A0261_N"/>
    <property type="match status" value="1"/>
</dbReference>
<dbReference type="PIRSF" id="PIRSF006692">
    <property type="entry name" value="TF_HTH_AF0396_prd"/>
    <property type="match status" value="1"/>
</dbReference>
<dbReference type="InterPro" id="IPR036390">
    <property type="entry name" value="WH_DNA-bd_sf"/>
</dbReference>
<dbReference type="InterPro" id="IPR011991">
    <property type="entry name" value="ArsR-like_HTH"/>
</dbReference>
<dbReference type="CDD" id="cd00090">
    <property type="entry name" value="HTH_ARSR"/>
    <property type="match status" value="1"/>
</dbReference>
<dbReference type="Pfam" id="PF08350">
    <property type="entry name" value="FilR1_middle"/>
    <property type="match status" value="1"/>
</dbReference>
<organism evidence="3 4">
    <name type="scientific">Methanoregula formicica (strain DSM 22288 / NBRC 105244 / SMSP)</name>
    <dbReference type="NCBI Taxonomy" id="593750"/>
    <lineage>
        <taxon>Archaea</taxon>
        <taxon>Methanobacteriati</taxon>
        <taxon>Methanobacteriota</taxon>
        <taxon>Stenosarchaea group</taxon>
        <taxon>Methanomicrobia</taxon>
        <taxon>Methanomicrobiales</taxon>
        <taxon>Methanoregulaceae</taxon>
        <taxon>Methanoregula</taxon>
    </lineage>
</organism>
<name>L0HBM0_METFS</name>